<keyword evidence="1" id="KW-1133">Transmembrane helix</keyword>
<dbReference type="Proteomes" id="UP000446786">
    <property type="component" value="Unassembled WGS sequence"/>
</dbReference>
<reference evidence="3 5" key="1">
    <citation type="submission" date="2019-12" db="EMBL/GenBank/DDBJ databases">
        <title>Genomic-based taxomic classification of the family Erythrobacteraceae.</title>
        <authorList>
            <person name="Xu L."/>
        </authorList>
    </citation>
    <scope>NUCLEOTIDE SEQUENCE [LARGE SCALE GENOMIC DNA]</scope>
    <source>
        <strain evidence="3 5">JCM 16677</strain>
    </source>
</reference>
<feature type="transmembrane region" description="Helical" evidence="1">
    <location>
        <begin position="65"/>
        <end position="84"/>
    </location>
</feature>
<protein>
    <submittedName>
        <fullName evidence="3">DUF2157 domain-containing protein</fullName>
    </submittedName>
</protein>
<dbReference type="OrthoDB" id="7469499at2"/>
<comment type="caution">
    <text evidence="3">The sequence shown here is derived from an EMBL/GenBank/DDBJ whole genome shotgun (WGS) entry which is preliminary data.</text>
</comment>
<feature type="transmembrane region" description="Helical" evidence="1">
    <location>
        <begin position="343"/>
        <end position="365"/>
    </location>
</feature>
<name>A0A845APQ5_9SPHN</name>
<evidence type="ECO:0000259" key="2">
    <source>
        <dbReference type="Pfam" id="PF09925"/>
    </source>
</evidence>
<dbReference type="InterPro" id="IPR018677">
    <property type="entry name" value="DUF2157"/>
</dbReference>
<proteinExistence type="predicted"/>
<feature type="transmembrane region" description="Helical" evidence="1">
    <location>
        <begin position="218"/>
        <end position="235"/>
    </location>
</feature>
<dbReference type="Pfam" id="PF09925">
    <property type="entry name" value="DUF2157"/>
    <property type="match status" value="1"/>
</dbReference>
<keyword evidence="1" id="KW-0812">Transmembrane</keyword>
<feature type="transmembrane region" description="Helical" evidence="1">
    <location>
        <begin position="296"/>
        <end position="313"/>
    </location>
</feature>
<gene>
    <name evidence="3" type="ORF">GRI94_04960</name>
    <name evidence="4" type="ORF">GRI94_19050</name>
</gene>
<accession>A0A845APQ5</accession>
<evidence type="ECO:0000313" key="4">
    <source>
        <dbReference type="EMBL" id="MXP33933.1"/>
    </source>
</evidence>
<feature type="transmembrane region" description="Helical" evidence="1">
    <location>
        <begin position="149"/>
        <end position="169"/>
    </location>
</feature>
<organism evidence="3 5">
    <name type="scientific">Parerythrobacter jejuensis</name>
    <dbReference type="NCBI Taxonomy" id="795812"/>
    <lineage>
        <taxon>Bacteria</taxon>
        <taxon>Pseudomonadati</taxon>
        <taxon>Pseudomonadota</taxon>
        <taxon>Alphaproteobacteria</taxon>
        <taxon>Sphingomonadales</taxon>
        <taxon>Erythrobacteraceae</taxon>
        <taxon>Parerythrobacter</taxon>
    </lineage>
</organism>
<feature type="transmembrane region" description="Helical" evidence="1">
    <location>
        <begin position="34"/>
        <end position="59"/>
    </location>
</feature>
<evidence type="ECO:0000313" key="5">
    <source>
        <dbReference type="Proteomes" id="UP000446786"/>
    </source>
</evidence>
<feature type="transmembrane region" description="Helical" evidence="1">
    <location>
        <begin position="125"/>
        <end position="142"/>
    </location>
</feature>
<feature type="domain" description="DUF2157" evidence="2">
    <location>
        <begin position="9"/>
        <end position="148"/>
    </location>
</feature>
<dbReference type="AlphaFoldDB" id="A0A845APQ5"/>
<keyword evidence="5" id="KW-1185">Reference proteome</keyword>
<evidence type="ECO:0000313" key="3">
    <source>
        <dbReference type="EMBL" id="MXP31173.1"/>
    </source>
</evidence>
<feature type="transmembrane region" description="Helical" evidence="1">
    <location>
        <begin position="96"/>
        <end position="119"/>
    </location>
</feature>
<dbReference type="EMBL" id="WTYE01000001">
    <property type="protein sequence ID" value="MXP31173.1"/>
    <property type="molecule type" value="Genomic_DNA"/>
</dbReference>
<dbReference type="EMBL" id="WTYE01000001">
    <property type="protein sequence ID" value="MXP33933.1"/>
    <property type="molecule type" value="Genomic_DNA"/>
</dbReference>
<keyword evidence="1" id="KW-0472">Membrane</keyword>
<sequence length="379" mass="41164">MSMRKLDIWHQAGLIDEQTLAKIRAFEDEHHRPLALWAVIGIGALAIGLGVISVVAANWEDVPGMVRLALHLALMVWLAAFLIWREQELEQDRPWGLEALLFVLAMLGMTFFGHLGQVYQTSSPLWQPLGVWLLLFGPVLLLRGQSWLTAMLLMAVLVFICWDYSWGSALPGTARDRAQEAWLVFVTALPLMVPPLAAWMRGRSARDTFWKRLEEMAIAYAVAGATFVCIFAGVTERGYEGMTLLDQLIRGGVALAAAALFFKARPGAEGRSSALILAAAGIVCLVAVIVTGSGVMSGILFMALWVAIGAIALRAGWRGLFQLAVGAVALRLIILSFELASDLLTSGFGLILAGIMILAIAWGAVRISREYAPPREGAE</sequence>
<feature type="transmembrane region" description="Helical" evidence="1">
    <location>
        <begin position="320"/>
        <end position="337"/>
    </location>
</feature>
<evidence type="ECO:0000256" key="1">
    <source>
        <dbReference type="SAM" id="Phobius"/>
    </source>
</evidence>
<feature type="transmembrane region" description="Helical" evidence="1">
    <location>
        <begin position="181"/>
        <end position="198"/>
    </location>
</feature>